<evidence type="ECO:0000256" key="1">
    <source>
        <dbReference type="SAM" id="Phobius"/>
    </source>
</evidence>
<keyword evidence="3" id="KW-1185">Reference proteome</keyword>
<name>A0ABU3LFE8_9FLAO</name>
<dbReference type="RefSeq" id="WP_349241719.1">
    <property type="nucleotide sequence ID" value="NZ_JAVTTO010000003.1"/>
</dbReference>
<feature type="transmembrane region" description="Helical" evidence="1">
    <location>
        <begin position="12"/>
        <end position="37"/>
    </location>
</feature>
<keyword evidence="1" id="KW-1133">Transmembrane helix</keyword>
<reference evidence="2 3" key="1">
    <citation type="submission" date="2023-09" db="EMBL/GenBank/DDBJ databases">
        <title>Novel taxa isolated from Blanes Bay.</title>
        <authorList>
            <person name="Rey-Velasco X."/>
            <person name="Lucena T."/>
        </authorList>
    </citation>
    <scope>NUCLEOTIDE SEQUENCE [LARGE SCALE GENOMIC DNA]</scope>
    <source>
        <strain evidence="2 3">S356</strain>
    </source>
</reference>
<keyword evidence="1" id="KW-0812">Transmembrane</keyword>
<sequence>MTFTDKIKKGSFWINAIKVGVVFLIAISFVSLLIYSFQDVISFNWEGVADTNFNNGLWKRFFATKIVASIIYGIFIANKNTK</sequence>
<dbReference type="EMBL" id="JAVTTO010000003">
    <property type="protein sequence ID" value="MDT7832459.1"/>
    <property type="molecule type" value="Genomic_DNA"/>
</dbReference>
<feature type="transmembrane region" description="Helical" evidence="1">
    <location>
        <begin position="57"/>
        <end position="77"/>
    </location>
</feature>
<keyword evidence="1" id="KW-0472">Membrane</keyword>
<proteinExistence type="predicted"/>
<gene>
    <name evidence="2" type="ORF">RQM59_08715</name>
</gene>
<protein>
    <submittedName>
        <fullName evidence="2">Uncharacterized protein</fullName>
    </submittedName>
</protein>
<accession>A0ABU3LFE8</accession>
<organism evidence="2 3">
    <name type="scientific">Asprobacillus argus</name>
    <dbReference type="NCBI Taxonomy" id="3076534"/>
    <lineage>
        <taxon>Bacteria</taxon>
        <taxon>Pseudomonadati</taxon>
        <taxon>Bacteroidota</taxon>
        <taxon>Flavobacteriia</taxon>
        <taxon>Flavobacteriales</taxon>
        <taxon>Flavobacteriaceae</taxon>
        <taxon>Asprobacillus</taxon>
    </lineage>
</organism>
<dbReference type="Proteomes" id="UP001257277">
    <property type="component" value="Unassembled WGS sequence"/>
</dbReference>
<evidence type="ECO:0000313" key="3">
    <source>
        <dbReference type="Proteomes" id="UP001257277"/>
    </source>
</evidence>
<evidence type="ECO:0000313" key="2">
    <source>
        <dbReference type="EMBL" id="MDT7832459.1"/>
    </source>
</evidence>
<comment type="caution">
    <text evidence="2">The sequence shown here is derived from an EMBL/GenBank/DDBJ whole genome shotgun (WGS) entry which is preliminary data.</text>
</comment>